<dbReference type="InterPro" id="IPR029033">
    <property type="entry name" value="His_PPase_superfam"/>
</dbReference>
<dbReference type="Pfam" id="PF00300">
    <property type="entry name" value="His_Phos_1"/>
    <property type="match status" value="1"/>
</dbReference>
<protein>
    <submittedName>
        <fullName evidence="1">Phosphoglycerate mutase family protein</fullName>
    </submittedName>
</protein>
<dbReference type="PIRSF" id="PIRSF000709">
    <property type="entry name" value="6PFK_2-Ptase"/>
    <property type="match status" value="1"/>
</dbReference>
<dbReference type="RefSeq" id="WP_007391216.1">
    <property type="nucleotide sequence ID" value="NZ_AFIJ01000032.1"/>
</dbReference>
<dbReference type="PANTHER" id="PTHR48100">
    <property type="entry name" value="BROAD-SPECIFICITY PHOSPHATASE YOR283W-RELATED"/>
    <property type="match status" value="1"/>
</dbReference>
<dbReference type="SMART" id="SM00855">
    <property type="entry name" value="PGAM"/>
    <property type="match status" value="1"/>
</dbReference>
<dbReference type="InterPro" id="IPR050275">
    <property type="entry name" value="PGM_Phosphatase"/>
</dbReference>
<dbReference type="SUPFAM" id="SSF53254">
    <property type="entry name" value="Phosphoglycerate mutase-like"/>
    <property type="match status" value="1"/>
</dbReference>
<dbReference type="InterPro" id="IPR013078">
    <property type="entry name" value="His_Pase_superF_clade-1"/>
</dbReference>
<name>A0ABN0D2B2_9FIRM</name>
<proteinExistence type="predicted"/>
<organism evidence="1 2">
    <name type="scientific">Megasphaera lornae</name>
    <dbReference type="NCBI Taxonomy" id="1000568"/>
    <lineage>
        <taxon>Bacteria</taxon>
        <taxon>Bacillati</taxon>
        <taxon>Bacillota</taxon>
        <taxon>Negativicutes</taxon>
        <taxon>Veillonellales</taxon>
        <taxon>Veillonellaceae</taxon>
        <taxon>Megasphaera</taxon>
    </lineage>
</organism>
<dbReference type="Gene3D" id="3.40.50.1240">
    <property type="entry name" value="Phosphoglycerate mutase-like"/>
    <property type="match status" value="1"/>
</dbReference>
<reference evidence="1 2" key="1">
    <citation type="submission" date="2011-04" db="EMBL/GenBank/DDBJ databases">
        <authorList>
            <person name="Harkins D.M."/>
            <person name="Madupu R."/>
            <person name="Durkin A.S."/>
            <person name="Torralba M."/>
            <person name="Methe B."/>
            <person name="Sutton G.G."/>
            <person name="Nelson K.E."/>
        </authorList>
    </citation>
    <scope>NUCLEOTIDE SEQUENCE [LARGE SCALE GENOMIC DNA]</scope>
    <source>
        <strain evidence="1 2">UPII 199-6</strain>
    </source>
</reference>
<evidence type="ECO:0000313" key="1">
    <source>
        <dbReference type="EMBL" id="EGL39844.1"/>
    </source>
</evidence>
<dbReference type="EMBL" id="AFIJ01000032">
    <property type="protein sequence ID" value="EGL39844.1"/>
    <property type="molecule type" value="Genomic_DNA"/>
</dbReference>
<comment type="caution">
    <text evidence="1">The sequence shown here is derived from an EMBL/GenBank/DDBJ whole genome shotgun (WGS) entry which is preliminary data.</text>
</comment>
<evidence type="ECO:0000313" key="2">
    <source>
        <dbReference type="Proteomes" id="UP000004018"/>
    </source>
</evidence>
<sequence length="193" mass="22256">MKTIWFVRHGESVADRGEATENPQFIFLSSAGITQAGTFAERFPWQPELILTSPYLPAEQTALKMIARFPEAATGIWECVREFVCLSPGRFMSTTSAERQPALAAYWQREDPDFVDGPGAESYRQLAARTEHMWELLSRRRERHILIFSHSRFISNVLLQYYHPGLAAETYMRLFPREKVIPPCTVQEVQVFQ</sequence>
<accession>A0ABN0D2B2</accession>
<gene>
    <name evidence="1" type="ORF">HMPREF1039_0404</name>
</gene>
<dbReference type="Proteomes" id="UP000004018">
    <property type="component" value="Unassembled WGS sequence"/>
</dbReference>
<keyword evidence="2" id="KW-1185">Reference proteome</keyword>